<organism evidence="4 5">
    <name type="scientific">Hevea brasiliensis</name>
    <name type="common">Para rubber tree</name>
    <name type="synonym">Siphonia brasiliensis</name>
    <dbReference type="NCBI Taxonomy" id="3981"/>
    <lineage>
        <taxon>Eukaryota</taxon>
        <taxon>Viridiplantae</taxon>
        <taxon>Streptophyta</taxon>
        <taxon>Embryophyta</taxon>
        <taxon>Tracheophyta</taxon>
        <taxon>Spermatophyta</taxon>
        <taxon>Magnoliopsida</taxon>
        <taxon>eudicotyledons</taxon>
        <taxon>Gunneridae</taxon>
        <taxon>Pentapetalae</taxon>
        <taxon>rosids</taxon>
        <taxon>fabids</taxon>
        <taxon>Malpighiales</taxon>
        <taxon>Euphorbiaceae</taxon>
        <taxon>Crotonoideae</taxon>
        <taxon>Micrandreae</taxon>
        <taxon>Hevea</taxon>
    </lineage>
</organism>
<protein>
    <recommendedName>
        <fullName evidence="3">PGG domain-containing protein</fullName>
    </recommendedName>
</protein>
<reference evidence="4 5" key="1">
    <citation type="journal article" date="2020" name="Mol. Plant">
        <title>The Chromosome-Based Rubber Tree Genome Provides New Insights into Spurge Genome Evolution and Rubber Biosynthesis.</title>
        <authorList>
            <person name="Liu J."/>
            <person name="Shi C."/>
            <person name="Shi C.C."/>
            <person name="Li W."/>
            <person name="Zhang Q.J."/>
            <person name="Zhang Y."/>
            <person name="Li K."/>
            <person name="Lu H.F."/>
            <person name="Shi C."/>
            <person name="Zhu S.T."/>
            <person name="Xiao Z.Y."/>
            <person name="Nan H."/>
            <person name="Yue Y."/>
            <person name="Zhu X.G."/>
            <person name="Wu Y."/>
            <person name="Hong X.N."/>
            <person name="Fan G.Y."/>
            <person name="Tong Y."/>
            <person name="Zhang D."/>
            <person name="Mao C.L."/>
            <person name="Liu Y.L."/>
            <person name="Hao S.J."/>
            <person name="Liu W.Q."/>
            <person name="Lv M.Q."/>
            <person name="Zhang H.B."/>
            <person name="Liu Y."/>
            <person name="Hu-Tang G.R."/>
            <person name="Wang J.P."/>
            <person name="Wang J.H."/>
            <person name="Sun Y.H."/>
            <person name="Ni S.B."/>
            <person name="Chen W.B."/>
            <person name="Zhang X.C."/>
            <person name="Jiao Y.N."/>
            <person name="Eichler E.E."/>
            <person name="Li G.H."/>
            <person name="Liu X."/>
            <person name="Gao L.Z."/>
        </authorList>
    </citation>
    <scope>NUCLEOTIDE SEQUENCE [LARGE SCALE GENOMIC DNA]</scope>
    <source>
        <strain evidence="5">cv. GT1</strain>
        <tissue evidence="4">Leaf</tissue>
    </source>
</reference>
<feature type="compositionally biased region" description="Basic and acidic residues" evidence="1">
    <location>
        <begin position="310"/>
        <end position="322"/>
    </location>
</feature>
<comment type="caution">
    <text evidence="4">The sequence shown here is derived from an EMBL/GenBank/DDBJ whole genome shotgun (WGS) entry which is preliminary data.</text>
</comment>
<accession>A0A6A6KB97</accession>
<dbReference type="PANTHER" id="PTHR24177">
    <property type="entry name" value="CASKIN"/>
    <property type="match status" value="1"/>
</dbReference>
<feature type="region of interest" description="Disordered" evidence="1">
    <location>
        <begin position="288"/>
        <end position="350"/>
    </location>
</feature>
<feature type="transmembrane region" description="Helical" evidence="2">
    <location>
        <begin position="550"/>
        <end position="569"/>
    </location>
</feature>
<dbReference type="InterPro" id="IPR036770">
    <property type="entry name" value="Ankyrin_rpt-contain_sf"/>
</dbReference>
<name>A0A6A6KB97_HEVBR</name>
<evidence type="ECO:0000256" key="1">
    <source>
        <dbReference type="SAM" id="MobiDB-lite"/>
    </source>
</evidence>
<dbReference type="PANTHER" id="PTHR24177:SF470">
    <property type="entry name" value="ANKYRIN REPEAT PROTEIN"/>
    <property type="match status" value="1"/>
</dbReference>
<feature type="transmembrane region" description="Helical" evidence="2">
    <location>
        <begin position="589"/>
        <end position="612"/>
    </location>
</feature>
<sequence>MCHFLATKDRSLIRARNFESETPLFLSALHGNKKAFLCLHSLYKEAYREIDYSLCRRSNGDTILHSAITGEYFSLAFQIIHDYPNLVNSINKDGLSPLHILASKPKAFKSGTHLPPLARLIYRCLIVHELQEETHDPEACQDNLGVKTGLKYPQNYETCMNYFHTIRSCFQVLTRKRENCIGHQVRQFLFPPKTENDNLKDEENAQETSRLSHDRNIPRKEYKEKRFYPPNYATISHFFKFMVNALLIILGFGISKIKNIREKKERHTWAAQIMKELVGGASLYKYEDNGRDTKNSWPKRDGDPSEVFTEADKKSQDTDAKDIGLSSLTANQEKDQNGRDKHRREKNHKHTLITANLGVTEMENKFPEGYPSAIQELNTPQKNPVLVTFEEDTKKSWKKETPILIAAKMGVTEIVDKILDTFPIAIQDLDSDKKNAVLLAVEHRQKDVYNLLLKRAMLKETVFRQLDNKGNSALHLAAKFGDYRPWLIPGAALQMQWEIKWYKFVKKSMTPHFFVKRNGKGQTAKEIFTVTHKDLVTKGSEWLTKTSESCSVVAALIATVAFATSATVPGGVNQDNGAPTLKNEPAFNVFAIASIIALCFSVTALIFFLTILTSRYQENDFAMDLPRKLFMGLTSLFTSIASMLLSFCAGHFFILKENLRYVAFPLYAATCLPMTFLLLHNFLSTLIL</sequence>
<evidence type="ECO:0000259" key="3">
    <source>
        <dbReference type="Pfam" id="PF13962"/>
    </source>
</evidence>
<dbReference type="EMBL" id="JAAGAX010000017">
    <property type="protein sequence ID" value="KAF2285664.1"/>
    <property type="molecule type" value="Genomic_DNA"/>
</dbReference>
<dbReference type="Gene3D" id="1.25.40.20">
    <property type="entry name" value="Ankyrin repeat-containing domain"/>
    <property type="match status" value="2"/>
</dbReference>
<feature type="compositionally biased region" description="Basic and acidic residues" evidence="1">
    <location>
        <begin position="288"/>
        <end position="303"/>
    </location>
</feature>
<dbReference type="InterPro" id="IPR026961">
    <property type="entry name" value="PGG_dom"/>
</dbReference>
<evidence type="ECO:0000256" key="2">
    <source>
        <dbReference type="SAM" id="Phobius"/>
    </source>
</evidence>
<keyword evidence="5" id="KW-1185">Reference proteome</keyword>
<dbReference type="SUPFAM" id="SSF48403">
    <property type="entry name" value="Ankyrin repeat"/>
    <property type="match status" value="2"/>
</dbReference>
<feature type="transmembrane region" description="Helical" evidence="2">
    <location>
        <begin position="238"/>
        <end position="257"/>
    </location>
</feature>
<dbReference type="GO" id="GO:0016020">
    <property type="term" value="C:membrane"/>
    <property type="evidence" value="ECO:0007669"/>
    <property type="project" value="TreeGrafter"/>
</dbReference>
<dbReference type="Proteomes" id="UP000467840">
    <property type="component" value="Chromosome 3"/>
</dbReference>
<feature type="region of interest" description="Disordered" evidence="1">
    <location>
        <begin position="193"/>
        <end position="216"/>
    </location>
</feature>
<evidence type="ECO:0000313" key="4">
    <source>
        <dbReference type="EMBL" id="KAF2285664.1"/>
    </source>
</evidence>
<dbReference type="AlphaFoldDB" id="A0A6A6KB97"/>
<feature type="domain" description="PGG" evidence="3">
    <location>
        <begin position="541"/>
        <end position="653"/>
    </location>
</feature>
<keyword evidence="2" id="KW-0472">Membrane</keyword>
<dbReference type="Pfam" id="PF13962">
    <property type="entry name" value="PGG"/>
    <property type="match status" value="1"/>
</dbReference>
<feature type="compositionally biased region" description="Basic and acidic residues" evidence="1">
    <location>
        <begin position="194"/>
        <end position="203"/>
    </location>
</feature>
<evidence type="ECO:0000313" key="5">
    <source>
        <dbReference type="Proteomes" id="UP000467840"/>
    </source>
</evidence>
<gene>
    <name evidence="4" type="ORF">GH714_006303</name>
</gene>
<feature type="transmembrane region" description="Helical" evidence="2">
    <location>
        <begin position="661"/>
        <end position="683"/>
    </location>
</feature>
<keyword evidence="2" id="KW-1133">Transmembrane helix</keyword>
<proteinExistence type="predicted"/>
<keyword evidence="2" id="KW-0812">Transmembrane</keyword>
<feature type="compositionally biased region" description="Basic residues" evidence="1">
    <location>
        <begin position="340"/>
        <end position="350"/>
    </location>
</feature>
<feature type="transmembrane region" description="Helical" evidence="2">
    <location>
        <begin position="633"/>
        <end position="655"/>
    </location>
</feature>